<dbReference type="STRING" id="311180.SAMN04488050_1381"/>
<protein>
    <recommendedName>
        <fullName evidence="3">Enoyl-CoA hydratase</fullName>
    </recommendedName>
</protein>
<accession>A0A1I6WNP4</accession>
<dbReference type="SUPFAM" id="SSF52096">
    <property type="entry name" value="ClpP/crotonase"/>
    <property type="match status" value="1"/>
</dbReference>
<reference evidence="2" key="1">
    <citation type="submission" date="2016-10" db="EMBL/GenBank/DDBJ databases">
        <authorList>
            <person name="Varghese N."/>
            <person name="Submissions S."/>
        </authorList>
    </citation>
    <scope>NUCLEOTIDE SEQUENCE [LARGE SCALE GENOMIC DNA]</scope>
    <source>
        <strain evidence="2">DSM 26894</strain>
    </source>
</reference>
<evidence type="ECO:0000313" key="2">
    <source>
        <dbReference type="Proteomes" id="UP000199392"/>
    </source>
</evidence>
<organism evidence="1 2">
    <name type="scientific">Alloyangia pacifica</name>
    <dbReference type="NCBI Taxonomy" id="311180"/>
    <lineage>
        <taxon>Bacteria</taxon>
        <taxon>Pseudomonadati</taxon>
        <taxon>Pseudomonadota</taxon>
        <taxon>Alphaproteobacteria</taxon>
        <taxon>Rhodobacterales</taxon>
        <taxon>Roseobacteraceae</taxon>
        <taxon>Alloyangia</taxon>
    </lineage>
</organism>
<sequence>MSDQYSKNLSPAAEDERFLYGVSEGIATISINRANKLNALLPDMILAFS</sequence>
<keyword evidence="2" id="KW-1185">Reference proteome</keyword>
<feature type="non-terminal residue" evidence="1">
    <location>
        <position position="49"/>
    </location>
</feature>
<dbReference type="Proteomes" id="UP000199392">
    <property type="component" value="Unassembled WGS sequence"/>
</dbReference>
<gene>
    <name evidence="1" type="ORF">SAMN04488050_1381</name>
</gene>
<name>A0A1I6WNP4_9RHOB</name>
<proteinExistence type="predicted"/>
<evidence type="ECO:0008006" key="3">
    <source>
        <dbReference type="Google" id="ProtNLM"/>
    </source>
</evidence>
<dbReference type="EMBL" id="FOZW01000038">
    <property type="protein sequence ID" value="SFT27607.1"/>
    <property type="molecule type" value="Genomic_DNA"/>
</dbReference>
<dbReference type="AlphaFoldDB" id="A0A1I6WNP4"/>
<dbReference type="InterPro" id="IPR029045">
    <property type="entry name" value="ClpP/crotonase-like_dom_sf"/>
</dbReference>
<evidence type="ECO:0000313" key="1">
    <source>
        <dbReference type="EMBL" id="SFT27607.1"/>
    </source>
</evidence>